<gene>
    <name evidence="1" type="ORF">MBAV_005910</name>
</gene>
<dbReference type="EMBL" id="LACI01002511">
    <property type="protein sequence ID" value="KJU81897.1"/>
    <property type="molecule type" value="Genomic_DNA"/>
</dbReference>
<sequence length="53" mass="5727">RNPDSGSNRHPAFILGGVTYSVAEDLDISCGVKGGLTRSETDYALLLGLTWRF</sequence>
<protein>
    <recommendedName>
        <fullName evidence="3">Transporter</fullName>
    </recommendedName>
</protein>
<keyword evidence="2" id="KW-1185">Reference proteome</keyword>
<evidence type="ECO:0008006" key="3">
    <source>
        <dbReference type="Google" id="ProtNLM"/>
    </source>
</evidence>
<feature type="non-terminal residue" evidence="1">
    <location>
        <position position="1"/>
    </location>
</feature>
<dbReference type="Pfam" id="PF13557">
    <property type="entry name" value="Phenol_MetA_deg"/>
    <property type="match status" value="1"/>
</dbReference>
<accession>A0A0F3GJ99</accession>
<dbReference type="Proteomes" id="UP000033423">
    <property type="component" value="Unassembled WGS sequence"/>
</dbReference>
<dbReference type="AlphaFoldDB" id="A0A0F3GJ99"/>
<evidence type="ECO:0000313" key="1">
    <source>
        <dbReference type="EMBL" id="KJU81897.1"/>
    </source>
</evidence>
<comment type="caution">
    <text evidence="1">The sequence shown here is derived from an EMBL/GenBank/DDBJ whole genome shotgun (WGS) entry which is preliminary data.</text>
</comment>
<name>A0A0F3GJ99_9BACT</name>
<organism evidence="1 2">
    <name type="scientific">Candidatus Magnetobacterium bavaricum</name>
    <dbReference type="NCBI Taxonomy" id="29290"/>
    <lineage>
        <taxon>Bacteria</taxon>
        <taxon>Pseudomonadati</taxon>
        <taxon>Nitrospirota</taxon>
        <taxon>Thermodesulfovibrionia</taxon>
        <taxon>Thermodesulfovibrionales</taxon>
        <taxon>Candidatus Magnetobacteriaceae</taxon>
        <taxon>Candidatus Magnetobacterium</taxon>
    </lineage>
</organism>
<evidence type="ECO:0000313" key="2">
    <source>
        <dbReference type="Proteomes" id="UP000033423"/>
    </source>
</evidence>
<dbReference type="InterPro" id="IPR025737">
    <property type="entry name" value="FApF"/>
</dbReference>
<proteinExistence type="predicted"/>
<reference evidence="1 2" key="1">
    <citation type="submission" date="2015-02" db="EMBL/GenBank/DDBJ databases">
        <title>Single-cell genomics of uncultivated deep-branching MTB reveals a conserved set of magnetosome genes.</title>
        <authorList>
            <person name="Kolinko S."/>
            <person name="Richter M."/>
            <person name="Glockner F.O."/>
            <person name="Brachmann A."/>
            <person name="Schuler D."/>
        </authorList>
    </citation>
    <scope>NUCLEOTIDE SEQUENCE [LARGE SCALE GENOMIC DNA]</scope>
    <source>
        <strain evidence="1">TM-1</strain>
    </source>
</reference>